<feature type="chain" id="PRO_5040448655" evidence="2">
    <location>
        <begin position="24"/>
        <end position="872"/>
    </location>
</feature>
<keyword evidence="4" id="KW-1185">Reference proteome</keyword>
<feature type="coiled-coil region" evidence="1">
    <location>
        <begin position="829"/>
        <end position="856"/>
    </location>
</feature>
<dbReference type="Proteomes" id="UP001154329">
    <property type="component" value="Chromosome 1"/>
</dbReference>
<protein>
    <submittedName>
        <fullName evidence="3">Uncharacterized protein</fullName>
    </submittedName>
</protein>
<accession>A0A9P0IUE5</accession>
<organism evidence="3 4">
    <name type="scientific">Aphis gossypii</name>
    <name type="common">Cotton aphid</name>
    <dbReference type="NCBI Taxonomy" id="80765"/>
    <lineage>
        <taxon>Eukaryota</taxon>
        <taxon>Metazoa</taxon>
        <taxon>Ecdysozoa</taxon>
        <taxon>Arthropoda</taxon>
        <taxon>Hexapoda</taxon>
        <taxon>Insecta</taxon>
        <taxon>Pterygota</taxon>
        <taxon>Neoptera</taxon>
        <taxon>Paraneoptera</taxon>
        <taxon>Hemiptera</taxon>
        <taxon>Sternorrhyncha</taxon>
        <taxon>Aphidomorpha</taxon>
        <taxon>Aphidoidea</taxon>
        <taxon>Aphididae</taxon>
        <taxon>Aphidini</taxon>
        <taxon>Aphis</taxon>
        <taxon>Aphis</taxon>
    </lineage>
</organism>
<name>A0A9P0IUE5_APHGO</name>
<proteinExistence type="predicted"/>
<sequence>MLCVKKILLSALCLTILMSKINSGNQYHNSTLYIQYDNEITHVRDYNSKISCRIYINKLLTEQPDIEDKGMNFIPNQSIAFYLCINCFFAEWVQNRLIELVQNIPYMYIDKPIIRNKFIDDINKSDKSIKYIMEKTEYFINVLSNFINKHSYNSTNKMVDTSFFQLLVSTNILLNYVLSKDLHMDVEKTLTRILRIINQAQKFMAYNCDIISSDYNNAFFFSYSMTKLKTNKYHIDIDSFFNGLRRYDLVTIETERCEVPNMFLRDIISSNNIVSEVLKKSSILIDDKYIQFIEFFDLIETSDNLNSIFWYMQIILDIIINFICKKMLEVLRSEWSFDRTFTAGFKMISFLFTNVTIDDEQLIDGFKLLASNSLIEDSDRSKLQKTIYNYVSTKKIQQDQFDSNFDQKEKPMHTIKMYIVTLTDNYSLEEFMNAIINRNLDYKCLVNVFEILKIDHKQNYMLNPYSLYRFMRKNNKKILEKWIVSFHSGENEILLCPLVTKIYRYCVEYGIALTGNKRAKGSPIEINTKETIDFLKCISDFMNSLVLLNQTSEKNRFLTELIMEIFPVIMTKQDALNYPLKIHNLVRIIYVVMIALDKYALEVCKGKIKNNFLFNDVEYDRIGEHPNQNMDVLKDWKKRLPDLNVQDNSNSLNLTYSFKKLKDAFDIKSDCEIRVFWAGGMKTKDEIYEIVESQILNPFYVYALYDIYLKYIMAILYCELITVLEKLLWYTGFKPVHRSNDATVIHHTKRMKVKDNILPKEFMDIYKICVDEFEENYRSTLFFSPDSDNIKQLKRVIQKSGIDIVLKIPDIFNQSYLQKKNDDEWDASKELIENTMTEYNKKNNKISERLNTHNEEFLKLKKFYRKYVIENN</sequence>
<dbReference type="EMBL" id="OU899034">
    <property type="protein sequence ID" value="CAH1716189.1"/>
    <property type="molecule type" value="Genomic_DNA"/>
</dbReference>
<evidence type="ECO:0000256" key="1">
    <source>
        <dbReference type="SAM" id="Coils"/>
    </source>
</evidence>
<keyword evidence="2" id="KW-0732">Signal</keyword>
<reference evidence="3" key="2">
    <citation type="submission" date="2022-10" db="EMBL/GenBank/DDBJ databases">
        <authorList>
            <consortium name="ENA_rothamsted_submissions"/>
            <consortium name="culmorum"/>
            <person name="King R."/>
        </authorList>
    </citation>
    <scope>NUCLEOTIDE SEQUENCE</scope>
</reference>
<evidence type="ECO:0000313" key="3">
    <source>
        <dbReference type="EMBL" id="CAH1716189.1"/>
    </source>
</evidence>
<keyword evidence="1" id="KW-0175">Coiled coil</keyword>
<dbReference type="AlphaFoldDB" id="A0A9P0IUE5"/>
<feature type="signal peptide" evidence="2">
    <location>
        <begin position="1"/>
        <end position="23"/>
    </location>
</feature>
<reference evidence="3" key="1">
    <citation type="submission" date="2022-02" db="EMBL/GenBank/DDBJ databases">
        <authorList>
            <person name="King R."/>
        </authorList>
    </citation>
    <scope>NUCLEOTIDE SEQUENCE</scope>
</reference>
<evidence type="ECO:0000256" key="2">
    <source>
        <dbReference type="SAM" id="SignalP"/>
    </source>
</evidence>
<evidence type="ECO:0000313" key="4">
    <source>
        <dbReference type="Proteomes" id="UP001154329"/>
    </source>
</evidence>
<gene>
    <name evidence="3" type="ORF">APHIGO_LOCUS3464</name>
</gene>